<organism evidence="1 2">
    <name type="scientific">Gilvimarinus xylanilyticus</name>
    <dbReference type="NCBI Taxonomy" id="2944139"/>
    <lineage>
        <taxon>Bacteria</taxon>
        <taxon>Pseudomonadati</taxon>
        <taxon>Pseudomonadota</taxon>
        <taxon>Gammaproteobacteria</taxon>
        <taxon>Cellvibrionales</taxon>
        <taxon>Cellvibrionaceae</taxon>
        <taxon>Gilvimarinus</taxon>
    </lineage>
</organism>
<keyword evidence="2" id="KW-1185">Reference proteome</keyword>
<gene>
    <name evidence="1" type="ORF">M6D89_01330</name>
</gene>
<protein>
    <submittedName>
        <fullName evidence="1">Glycosyl transferase</fullName>
    </submittedName>
</protein>
<dbReference type="AlphaFoldDB" id="A0A9X2I077"/>
<dbReference type="SUPFAM" id="SSF53448">
    <property type="entry name" value="Nucleotide-diphospho-sugar transferases"/>
    <property type="match status" value="1"/>
</dbReference>
<proteinExistence type="predicted"/>
<dbReference type="Proteomes" id="UP001139319">
    <property type="component" value="Unassembled WGS sequence"/>
</dbReference>
<dbReference type="RefSeq" id="WP_253966232.1">
    <property type="nucleotide sequence ID" value="NZ_JAMFTH010000001.1"/>
</dbReference>
<dbReference type="Gene3D" id="3.90.550.10">
    <property type="entry name" value="Spore Coat Polysaccharide Biosynthesis Protein SpsA, Chain A"/>
    <property type="match status" value="1"/>
</dbReference>
<dbReference type="EMBL" id="JAMFTH010000001">
    <property type="protein sequence ID" value="MCP8897935.1"/>
    <property type="molecule type" value="Genomic_DNA"/>
</dbReference>
<evidence type="ECO:0000313" key="1">
    <source>
        <dbReference type="EMBL" id="MCP8897935.1"/>
    </source>
</evidence>
<reference evidence="1" key="1">
    <citation type="submission" date="2022-05" db="EMBL/GenBank/DDBJ databases">
        <authorList>
            <person name="Sun H.-N."/>
        </authorList>
    </citation>
    <scope>NUCLEOTIDE SEQUENCE</scope>
    <source>
        <strain evidence="1">HB14</strain>
    </source>
</reference>
<accession>A0A9X2I077</accession>
<reference evidence="1" key="2">
    <citation type="submission" date="2023-01" db="EMBL/GenBank/DDBJ databases">
        <title>Gilvimarinus xylanilyticus HB14 isolated from Caulerpa lentillifera aquaculture base in Hainan, China.</title>
        <authorList>
            <person name="Zhang Y.-J."/>
        </authorList>
    </citation>
    <scope>NUCLEOTIDE SEQUENCE</scope>
    <source>
        <strain evidence="1">HB14</strain>
    </source>
</reference>
<dbReference type="GO" id="GO:0016740">
    <property type="term" value="F:transferase activity"/>
    <property type="evidence" value="ECO:0007669"/>
    <property type="project" value="UniProtKB-KW"/>
</dbReference>
<evidence type="ECO:0000313" key="2">
    <source>
        <dbReference type="Proteomes" id="UP001139319"/>
    </source>
</evidence>
<keyword evidence="1" id="KW-0808">Transferase</keyword>
<comment type="caution">
    <text evidence="1">The sequence shown here is derived from an EMBL/GenBank/DDBJ whole genome shotgun (WGS) entry which is preliminary data.</text>
</comment>
<sequence>MSDFFQNGRIGTLHNLGDRPIEELEAELMQWGKQKPMCLVLPCLYSELEGPAMENIVDELSKVPFLDEIIIGLDRADEEQYKKAKQFFARLPQKHSILWNDGPRLKAVDQVLDEVGLAPQQLGKGRNVWYCLGYALAKGRARAVALHDCDIVTYKRDIVAKLFYPIAHPTFNYMFCKGYYYRAAGGKLNGRVSRLLVSPLVRALQKVCGHNDYLDFIDSFRYPLAGEFSMSMDVVSSIRIPSDWGLEIGVLSEVNRRYSDERVCQVDIADAYDHKHQDLSADNPDGGLSKMSTDISKSFFRKLAIKGVVFTPEVFRTLKASYYRLALDLIDRYHNDAVINGMKLDRNKEEETVEQFTQCIMRAGEKFLNDPTERPFMANWSRVLSAVPDVYERLLAAVEKDTKEIG</sequence>
<dbReference type="InterPro" id="IPR029044">
    <property type="entry name" value="Nucleotide-diphossugar_trans"/>
</dbReference>
<name>A0A9X2I077_9GAMM</name>